<dbReference type="Proteomes" id="UP001190700">
    <property type="component" value="Unassembled WGS sequence"/>
</dbReference>
<dbReference type="GO" id="GO:0009773">
    <property type="term" value="P:photosynthetic electron transport in photosystem I"/>
    <property type="evidence" value="ECO:0007669"/>
    <property type="project" value="InterPro"/>
</dbReference>
<keyword evidence="1" id="KW-0472">Membrane</keyword>
<keyword evidence="1" id="KW-1133">Transmembrane helix</keyword>
<reference evidence="2 3" key="1">
    <citation type="journal article" date="2015" name="Genome Biol. Evol.">
        <title>Comparative Genomics of a Bacterivorous Green Alga Reveals Evolutionary Causalities and Consequences of Phago-Mixotrophic Mode of Nutrition.</title>
        <authorList>
            <person name="Burns J.A."/>
            <person name="Paasch A."/>
            <person name="Narechania A."/>
            <person name="Kim E."/>
        </authorList>
    </citation>
    <scope>NUCLEOTIDE SEQUENCE [LARGE SCALE GENOMIC DNA]</scope>
    <source>
        <strain evidence="2 3">PLY_AMNH</strain>
    </source>
</reference>
<protein>
    <submittedName>
        <fullName evidence="2">Uncharacterized protein</fullName>
    </submittedName>
</protein>
<organism evidence="2 3">
    <name type="scientific">Cymbomonas tetramitiformis</name>
    <dbReference type="NCBI Taxonomy" id="36881"/>
    <lineage>
        <taxon>Eukaryota</taxon>
        <taxon>Viridiplantae</taxon>
        <taxon>Chlorophyta</taxon>
        <taxon>Pyramimonadophyceae</taxon>
        <taxon>Pyramimonadales</taxon>
        <taxon>Pyramimonadaceae</taxon>
        <taxon>Cymbomonas</taxon>
    </lineage>
</organism>
<evidence type="ECO:0000313" key="2">
    <source>
        <dbReference type="EMBL" id="KAK3240179.1"/>
    </source>
</evidence>
<dbReference type="AlphaFoldDB" id="A0AAE0BQC5"/>
<proteinExistence type="predicted"/>
<comment type="caution">
    <text evidence="2">The sequence shown here is derived from an EMBL/GenBank/DDBJ whole genome shotgun (WGS) entry which is preliminary data.</text>
</comment>
<sequence length="178" mass="19289">MAIAQSTYIPSVKALQKNSRRTTAASRAPRVRVQAALDQNTFGSQCKTAVLAAAAPMLVALAVNTVVPPPALADSIAVPDSAMTVKRIAPKLTDDGLKMMYIYICIGFTLGCCWAGSLADPFYDTEEYRGDGGDGTQHWFYAKAEEDAIERRQDMYQKGLAQSKEDAEFDEFGPLVGK</sequence>
<accession>A0AAE0BQC5</accession>
<name>A0AAE0BQC5_9CHLO</name>
<evidence type="ECO:0000313" key="3">
    <source>
        <dbReference type="Proteomes" id="UP001190700"/>
    </source>
</evidence>
<keyword evidence="1" id="KW-0812">Transmembrane</keyword>
<feature type="transmembrane region" description="Helical" evidence="1">
    <location>
        <begin position="100"/>
        <end position="119"/>
    </location>
</feature>
<feature type="transmembrane region" description="Helical" evidence="1">
    <location>
        <begin position="49"/>
        <end position="67"/>
    </location>
</feature>
<dbReference type="InterPro" id="IPR034570">
    <property type="entry name" value="PNSB4"/>
</dbReference>
<dbReference type="PANTHER" id="PTHR36315:SF2">
    <property type="entry name" value="PHOTOSYNTHETIC NDH SUBUNIT OF SUBCOMPLEX B 4, CHLOROPLASTIC"/>
    <property type="match status" value="1"/>
</dbReference>
<dbReference type="GO" id="GO:0009535">
    <property type="term" value="C:chloroplast thylakoid membrane"/>
    <property type="evidence" value="ECO:0007669"/>
    <property type="project" value="InterPro"/>
</dbReference>
<gene>
    <name evidence="2" type="ORF">CYMTET_49968</name>
</gene>
<dbReference type="PANTHER" id="PTHR36315">
    <property type="entry name" value="PHOTOSYNTHETIC NDH SUBUNIT OF SUBCOMPLEX B 4, CHLOROPLASTIC"/>
    <property type="match status" value="1"/>
</dbReference>
<dbReference type="EMBL" id="LGRX02033720">
    <property type="protein sequence ID" value="KAK3240179.1"/>
    <property type="molecule type" value="Genomic_DNA"/>
</dbReference>
<evidence type="ECO:0000256" key="1">
    <source>
        <dbReference type="SAM" id="Phobius"/>
    </source>
</evidence>
<keyword evidence="3" id="KW-1185">Reference proteome</keyword>
<dbReference type="GO" id="GO:0010598">
    <property type="term" value="C:NAD(P)H dehydrogenase complex (plastoquinone)"/>
    <property type="evidence" value="ECO:0007669"/>
    <property type="project" value="InterPro"/>
</dbReference>